<protein>
    <recommendedName>
        <fullName evidence="8">Galactose-1-phosphate uridylyltransferase</fullName>
        <ecNumber evidence="8">2.7.7.12</ecNumber>
    </recommendedName>
</protein>
<proteinExistence type="inferred from homology"/>
<evidence type="ECO:0000256" key="3">
    <source>
        <dbReference type="ARBA" id="ARBA00022679"/>
    </source>
</evidence>
<feature type="domain" description="HIT" evidence="11">
    <location>
        <begin position="200"/>
        <end position="311"/>
    </location>
</feature>
<dbReference type="InterPro" id="IPR001937">
    <property type="entry name" value="GalP_UDPtransf1"/>
</dbReference>
<dbReference type="PIRSF" id="PIRSF000808">
    <property type="entry name" value="GalT"/>
    <property type="match status" value="1"/>
</dbReference>
<dbReference type="InterPro" id="IPR011146">
    <property type="entry name" value="HIT-like"/>
</dbReference>
<dbReference type="Pfam" id="PF02744">
    <property type="entry name" value="GalP_UDP_tr_C"/>
    <property type="match status" value="1"/>
</dbReference>
<dbReference type="GO" id="GO:0006012">
    <property type="term" value="P:galactose metabolic process"/>
    <property type="evidence" value="ECO:0007669"/>
    <property type="project" value="UniProtKB-UniRule"/>
</dbReference>
<dbReference type="KEGG" id="aba:Acid345_0343"/>
<keyword evidence="5" id="KW-0479">Metal-binding</keyword>
<keyword evidence="7" id="KW-0119">Carbohydrate metabolism</keyword>
<dbReference type="AlphaFoldDB" id="Q1IUV2"/>
<dbReference type="GO" id="GO:0008108">
    <property type="term" value="F:UDP-glucose:hexose-1-phosphate uridylyltransferase activity"/>
    <property type="evidence" value="ECO:0007669"/>
    <property type="project" value="UniProtKB-UniRule"/>
</dbReference>
<dbReference type="SUPFAM" id="SSF54197">
    <property type="entry name" value="HIT-like"/>
    <property type="match status" value="2"/>
</dbReference>
<dbReference type="InterPro" id="IPR005849">
    <property type="entry name" value="GalP_Utransf_N"/>
</dbReference>
<evidence type="ECO:0000313" key="12">
    <source>
        <dbReference type="EMBL" id="ABF39348.1"/>
    </source>
</evidence>
<keyword evidence="13" id="KW-1185">Reference proteome</keyword>
<keyword evidence="4 12" id="KW-0548">Nucleotidyltransferase</keyword>
<dbReference type="EC" id="2.7.7.12" evidence="8"/>
<evidence type="ECO:0000256" key="10">
    <source>
        <dbReference type="PROSITE-ProRule" id="PRU00464"/>
    </source>
</evidence>
<name>Q1IUV2_KORVE</name>
<evidence type="ECO:0000256" key="5">
    <source>
        <dbReference type="ARBA" id="ARBA00022723"/>
    </source>
</evidence>
<accession>Q1IUV2</accession>
<dbReference type="EMBL" id="CP000360">
    <property type="protein sequence ID" value="ABF39348.1"/>
    <property type="molecule type" value="Genomic_DNA"/>
</dbReference>
<evidence type="ECO:0000256" key="1">
    <source>
        <dbReference type="ARBA" id="ARBA00001947"/>
    </source>
</evidence>
<organism evidence="12 13">
    <name type="scientific">Koribacter versatilis (strain Ellin345)</name>
    <dbReference type="NCBI Taxonomy" id="204669"/>
    <lineage>
        <taxon>Bacteria</taxon>
        <taxon>Pseudomonadati</taxon>
        <taxon>Acidobacteriota</taxon>
        <taxon>Terriglobia</taxon>
        <taxon>Terriglobales</taxon>
        <taxon>Candidatus Korobacteraceae</taxon>
        <taxon>Candidatus Korobacter</taxon>
    </lineage>
</organism>
<dbReference type="EnsemblBacteria" id="ABF39348">
    <property type="protein sequence ID" value="ABF39348"/>
    <property type="gene ID" value="Acid345_0343"/>
</dbReference>
<dbReference type="RefSeq" id="WP_011521150.1">
    <property type="nucleotide sequence ID" value="NC_008009.1"/>
</dbReference>
<evidence type="ECO:0000256" key="7">
    <source>
        <dbReference type="ARBA" id="ARBA00023277"/>
    </source>
</evidence>
<dbReference type="HOGENOM" id="CLU_029960_1_0_0"/>
<evidence type="ECO:0000313" key="13">
    <source>
        <dbReference type="Proteomes" id="UP000002432"/>
    </source>
</evidence>
<feature type="short sequence motif" description="Histidine triad motif" evidence="10">
    <location>
        <begin position="294"/>
        <end position="298"/>
    </location>
</feature>
<evidence type="ECO:0000256" key="9">
    <source>
        <dbReference type="PIRSR" id="PIRSR000808-1"/>
    </source>
</evidence>
<dbReference type="InterPro" id="IPR036265">
    <property type="entry name" value="HIT-like_sf"/>
</dbReference>
<evidence type="ECO:0000256" key="4">
    <source>
        <dbReference type="ARBA" id="ARBA00022695"/>
    </source>
</evidence>
<evidence type="ECO:0000256" key="2">
    <source>
        <dbReference type="ARBA" id="ARBA00010951"/>
    </source>
</evidence>
<keyword evidence="3 12" id="KW-0808">Transferase</keyword>
<dbReference type="STRING" id="204669.Acid345_0343"/>
<dbReference type="Gene3D" id="3.30.428.10">
    <property type="entry name" value="HIT-like"/>
    <property type="match status" value="2"/>
</dbReference>
<dbReference type="NCBIfam" id="TIGR00209">
    <property type="entry name" value="galT_1"/>
    <property type="match status" value="1"/>
</dbReference>
<dbReference type="UniPathway" id="UPA00214"/>
<dbReference type="PANTHER" id="PTHR42763:SF1">
    <property type="entry name" value="UDP-GLUCOSE--HEXOSE-1-PHOSPHATE URIDYLYLTRANSFERASE"/>
    <property type="match status" value="1"/>
</dbReference>
<comment type="cofactor">
    <cofactor evidence="1">
        <name>Zn(2+)</name>
        <dbReference type="ChEBI" id="CHEBI:29105"/>
    </cofactor>
</comment>
<dbReference type="Pfam" id="PF01087">
    <property type="entry name" value="GalP_UDP_transf"/>
    <property type="match status" value="1"/>
</dbReference>
<evidence type="ECO:0000259" key="11">
    <source>
        <dbReference type="PROSITE" id="PS51084"/>
    </source>
</evidence>
<comment type="similarity">
    <text evidence="2">Belongs to the galactose-1-phosphate uridylyltransferase type 1 family.</text>
</comment>
<gene>
    <name evidence="12" type="ordered locus">Acid345_0343</name>
</gene>
<dbReference type="eggNOG" id="COG1085">
    <property type="taxonomic scope" value="Bacteria"/>
</dbReference>
<evidence type="ECO:0000256" key="8">
    <source>
        <dbReference type="NCBIfam" id="TIGR00209"/>
    </source>
</evidence>
<feature type="active site" description="Tele-UMP-histidine intermediate" evidence="9">
    <location>
        <position position="169"/>
    </location>
</feature>
<keyword evidence="6" id="KW-0862">Zinc</keyword>
<dbReference type="PROSITE" id="PS51084">
    <property type="entry name" value="HIT_2"/>
    <property type="match status" value="1"/>
</dbReference>
<sequence>MPELRKDPIVGRWVIISTDRAKRPTDFLRERFVHKGGFCPFCYGNETKTPPEILAYRPSNGGPPAQPNTPGWTVRVVPNKFPALGIEGSLNRQAEGMFDKVTGIGAHEVIIESPEHLETLATLPEKRIEDVLWAYRDRILDLKQDRRFRYILIFKNHGEAAGASLEHPHGQLIALPILPKHIVEELEGAKQYYLIKERCVYCDIIRQETEAGVRIIAENDSFVTLAPYAPRFPFETWVMPKRHESAFENASSKTYQDLARALKQLLMKSDRVLDNPAYNLVIHSAPIQDPALDHFHWHIEFMPKLTKTAGFEWGTGFYINPTPPEEAARFLREARVETPQTVGK</sequence>
<dbReference type="InterPro" id="IPR053177">
    <property type="entry name" value="ADP-glucose_phosphorylase"/>
</dbReference>
<dbReference type="InterPro" id="IPR005850">
    <property type="entry name" value="GalP_Utransf_C"/>
</dbReference>
<dbReference type="Proteomes" id="UP000002432">
    <property type="component" value="Chromosome"/>
</dbReference>
<evidence type="ECO:0000256" key="6">
    <source>
        <dbReference type="ARBA" id="ARBA00022833"/>
    </source>
</evidence>
<reference evidence="12 13" key="1">
    <citation type="journal article" date="2009" name="Appl. Environ. Microbiol.">
        <title>Three genomes from the phylum Acidobacteria provide insight into the lifestyles of these microorganisms in soils.</title>
        <authorList>
            <person name="Ward N.L."/>
            <person name="Challacombe J.F."/>
            <person name="Janssen P.H."/>
            <person name="Henrissat B."/>
            <person name="Coutinho P.M."/>
            <person name="Wu M."/>
            <person name="Xie G."/>
            <person name="Haft D.H."/>
            <person name="Sait M."/>
            <person name="Badger J."/>
            <person name="Barabote R.D."/>
            <person name="Bradley B."/>
            <person name="Brettin T.S."/>
            <person name="Brinkac L.M."/>
            <person name="Bruce D."/>
            <person name="Creasy T."/>
            <person name="Daugherty S.C."/>
            <person name="Davidsen T.M."/>
            <person name="DeBoy R.T."/>
            <person name="Detter J.C."/>
            <person name="Dodson R.J."/>
            <person name="Durkin A.S."/>
            <person name="Ganapathy A."/>
            <person name="Gwinn-Giglio M."/>
            <person name="Han C.S."/>
            <person name="Khouri H."/>
            <person name="Kiss H."/>
            <person name="Kothari S.P."/>
            <person name="Madupu R."/>
            <person name="Nelson K.E."/>
            <person name="Nelson W.C."/>
            <person name="Paulsen I."/>
            <person name="Penn K."/>
            <person name="Ren Q."/>
            <person name="Rosovitz M.J."/>
            <person name="Selengut J.D."/>
            <person name="Shrivastava S."/>
            <person name="Sullivan S.A."/>
            <person name="Tapia R."/>
            <person name="Thompson L.S."/>
            <person name="Watkins K.L."/>
            <person name="Yang Q."/>
            <person name="Yu C."/>
            <person name="Zafar N."/>
            <person name="Zhou L."/>
            <person name="Kuske C.R."/>
        </authorList>
    </citation>
    <scope>NUCLEOTIDE SEQUENCE [LARGE SCALE GENOMIC DNA]</scope>
    <source>
        <strain evidence="12 13">Ellin345</strain>
    </source>
</reference>
<dbReference type="GO" id="GO:0008270">
    <property type="term" value="F:zinc ion binding"/>
    <property type="evidence" value="ECO:0007669"/>
    <property type="project" value="InterPro"/>
</dbReference>
<dbReference type="OrthoDB" id="9769064at2"/>
<dbReference type="PANTHER" id="PTHR42763">
    <property type="entry name" value="ADP-GLUCOSE PHOSPHORYLASE"/>
    <property type="match status" value="1"/>
</dbReference>